<gene>
    <name evidence="7" type="ORF">GIB67_009454</name>
</gene>
<dbReference type="PANTHER" id="PTHR48020:SF24">
    <property type="entry name" value="INOSITOL TRANSPORTER 4"/>
    <property type="match status" value="1"/>
</dbReference>
<dbReference type="Proteomes" id="UP000541444">
    <property type="component" value="Unassembled WGS sequence"/>
</dbReference>
<sequence length="86" mass="9463">MAAVANWVSSLIVSQTFLSLIEALGSGYTFMLFGFISSGALVYLHMFVPETKGLAFEEVEKKLARTWNAWENHSDDEDSTSGKADP</sequence>
<evidence type="ECO:0008006" key="9">
    <source>
        <dbReference type="Google" id="ProtNLM"/>
    </source>
</evidence>
<dbReference type="EMBL" id="JACGCM010001129">
    <property type="protein sequence ID" value="KAF6161575.1"/>
    <property type="molecule type" value="Genomic_DNA"/>
</dbReference>
<proteinExistence type="predicted"/>
<keyword evidence="8" id="KW-1185">Reference proteome</keyword>
<evidence type="ECO:0000256" key="5">
    <source>
        <dbReference type="ARBA" id="ARBA00023136"/>
    </source>
</evidence>
<protein>
    <recommendedName>
        <fullName evidence="9">Major facilitator superfamily (MFS) profile domain-containing protein</fullName>
    </recommendedName>
</protein>
<evidence type="ECO:0000313" key="8">
    <source>
        <dbReference type="Proteomes" id="UP000541444"/>
    </source>
</evidence>
<accession>A0A7J7N351</accession>
<dbReference type="SUPFAM" id="SSF103473">
    <property type="entry name" value="MFS general substrate transporter"/>
    <property type="match status" value="1"/>
</dbReference>
<dbReference type="PANTHER" id="PTHR48020">
    <property type="entry name" value="PROTON MYO-INOSITOL COTRANSPORTER"/>
    <property type="match status" value="1"/>
</dbReference>
<evidence type="ECO:0000256" key="4">
    <source>
        <dbReference type="ARBA" id="ARBA00022989"/>
    </source>
</evidence>
<comment type="subcellular location">
    <subcellularLocation>
        <location evidence="1">Membrane</location>
    </subcellularLocation>
</comment>
<dbReference type="Gene3D" id="1.20.1250.20">
    <property type="entry name" value="MFS general substrate transporter like domains"/>
    <property type="match status" value="1"/>
</dbReference>
<dbReference type="Pfam" id="PF00083">
    <property type="entry name" value="Sugar_tr"/>
    <property type="match status" value="1"/>
</dbReference>
<feature type="transmembrane region" description="Helical" evidence="6">
    <location>
        <begin position="20"/>
        <end position="44"/>
    </location>
</feature>
<dbReference type="InterPro" id="IPR050814">
    <property type="entry name" value="Myo-inositol_Transporter"/>
</dbReference>
<name>A0A7J7N351_9MAGN</name>
<comment type="caution">
    <text evidence="7">The sequence shown here is derived from an EMBL/GenBank/DDBJ whole genome shotgun (WGS) entry which is preliminary data.</text>
</comment>
<dbReference type="GO" id="GO:0005366">
    <property type="term" value="F:myo-inositol:proton symporter activity"/>
    <property type="evidence" value="ECO:0007669"/>
    <property type="project" value="TreeGrafter"/>
</dbReference>
<dbReference type="InterPro" id="IPR005828">
    <property type="entry name" value="MFS_sugar_transport-like"/>
</dbReference>
<evidence type="ECO:0000256" key="2">
    <source>
        <dbReference type="ARBA" id="ARBA00022448"/>
    </source>
</evidence>
<keyword evidence="3 6" id="KW-0812">Transmembrane</keyword>
<evidence type="ECO:0000313" key="7">
    <source>
        <dbReference type="EMBL" id="KAF6161575.1"/>
    </source>
</evidence>
<dbReference type="OrthoDB" id="1719039at2759"/>
<evidence type="ECO:0000256" key="6">
    <source>
        <dbReference type="SAM" id="Phobius"/>
    </source>
</evidence>
<dbReference type="AlphaFoldDB" id="A0A7J7N351"/>
<dbReference type="GO" id="GO:0016020">
    <property type="term" value="C:membrane"/>
    <property type="evidence" value="ECO:0007669"/>
    <property type="project" value="UniProtKB-SubCell"/>
</dbReference>
<evidence type="ECO:0000256" key="3">
    <source>
        <dbReference type="ARBA" id="ARBA00022692"/>
    </source>
</evidence>
<evidence type="ECO:0000256" key="1">
    <source>
        <dbReference type="ARBA" id="ARBA00004370"/>
    </source>
</evidence>
<dbReference type="InterPro" id="IPR036259">
    <property type="entry name" value="MFS_trans_sf"/>
</dbReference>
<keyword evidence="5 6" id="KW-0472">Membrane</keyword>
<keyword evidence="4 6" id="KW-1133">Transmembrane helix</keyword>
<reference evidence="7 8" key="1">
    <citation type="journal article" date="2020" name="IScience">
        <title>Genome Sequencing of the Endangered Kingdonia uniflora (Circaeasteraceae, Ranunculales) Reveals Potential Mechanisms of Evolutionary Specialization.</title>
        <authorList>
            <person name="Sun Y."/>
            <person name="Deng T."/>
            <person name="Zhang A."/>
            <person name="Moore M.J."/>
            <person name="Landis J.B."/>
            <person name="Lin N."/>
            <person name="Zhang H."/>
            <person name="Zhang X."/>
            <person name="Huang J."/>
            <person name="Zhang X."/>
            <person name="Sun H."/>
            <person name="Wang H."/>
        </authorList>
    </citation>
    <scope>NUCLEOTIDE SEQUENCE [LARGE SCALE GENOMIC DNA]</scope>
    <source>
        <strain evidence="7">TB1705</strain>
        <tissue evidence="7">Leaf</tissue>
    </source>
</reference>
<organism evidence="7 8">
    <name type="scientific">Kingdonia uniflora</name>
    <dbReference type="NCBI Taxonomy" id="39325"/>
    <lineage>
        <taxon>Eukaryota</taxon>
        <taxon>Viridiplantae</taxon>
        <taxon>Streptophyta</taxon>
        <taxon>Embryophyta</taxon>
        <taxon>Tracheophyta</taxon>
        <taxon>Spermatophyta</taxon>
        <taxon>Magnoliopsida</taxon>
        <taxon>Ranunculales</taxon>
        <taxon>Circaeasteraceae</taxon>
        <taxon>Kingdonia</taxon>
    </lineage>
</organism>
<keyword evidence="2" id="KW-0813">Transport</keyword>